<dbReference type="SMART" id="SM00990">
    <property type="entry name" value="VRR_NUC"/>
    <property type="match status" value="1"/>
</dbReference>
<dbReference type="Pfam" id="PF21315">
    <property type="entry name" value="FAN1_HTH"/>
    <property type="match status" value="1"/>
</dbReference>
<comment type="catalytic activity">
    <reaction evidence="1">
        <text>Hydrolytically removes 5'-nucleotides successively from the 3'-hydroxy termini of 3'-hydroxy-terminated oligonucleotides.</text>
        <dbReference type="EC" id="3.1.4.1"/>
    </reaction>
</comment>
<keyword evidence="9" id="KW-0460">Magnesium</keyword>
<evidence type="ECO:0000259" key="11">
    <source>
        <dbReference type="SMART" id="SM00990"/>
    </source>
</evidence>
<keyword evidence="8" id="KW-0378">Hydrolase</keyword>
<evidence type="ECO:0000256" key="10">
    <source>
        <dbReference type="ARBA" id="ARBA00023211"/>
    </source>
</evidence>
<protein>
    <recommendedName>
        <fullName evidence="5">phosphodiesterase I</fullName>
        <ecNumber evidence="5">3.1.4.1</ecNumber>
    </recommendedName>
</protein>
<evidence type="ECO:0000256" key="4">
    <source>
        <dbReference type="ARBA" id="ARBA00005533"/>
    </source>
</evidence>
<evidence type="ECO:0000256" key="8">
    <source>
        <dbReference type="ARBA" id="ARBA00022801"/>
    </source>
</evidence>
<evidence type="ECO:0000313" key="12">
    <source>
        <dbReference type="EMBL" id="WMC09825.1"/>
    </source>
</evidence>
<dbReference type="EMBL" id="CP118224">
    <property type="protein sequence ID" value="WMC09825.1"/>
    <property type="molecule type" value="Genomic_DNA"/>
</dbReference>
<comment type="cofactor">
    <cofactor evidence="3">
        <name>Mg(2+)</name>
        <dbReference type="ChEBI" id="CHEBI:18420"/>
    </cofactor>
</comment>
<dbReference type="Gene3D" id="3.40.1350.10">
    <property type="match status" value="1"/>
</dbReference>
<comment type="similarity">
    <text evidence="4">Belongs to the FAN1 family.</text>
</comment>
<evidence type="ECO:0000256" key="6">
    <source>
        <dbReference type="ARBA" id="ARBA00022722"/>
    </source>
</evidence>
<dbReference type="Proteomes" id="UP001223802">
    <property type="component" value="Chromosome"/>
</dbReference>
<sequence length="553" mass="62414">MTKAPITPTPLDDPFYYLRNMQQVVQFCLARYHDLWLAEERAQLKALLALSEPAQGLLVRLVMRKGCLFRPDKLVYAEIQDLEQALAELAGAGFVELNPSLGLSEVCALARREECVQLALYRLPAQTIAASARKQELEKALLNGPAQLPQPLAGWWPNAPFTVIELACGELFTRLRLMFFGNLHQDWSEFVLTGLGLQRFEPVPLNEASRPFQRRAELNAMLALYKLQERLATEPVARLASGLPETVNCEWIEYRRHKLVFRLGREAERQGHAALALTLHEQSQHREARIRALRLREKFDDPASVATLAQQALEEVSQPEARISLGRILRRCARKAGLTVPAAPALRVPTTRLMLNRPENARVEAAVMAHLANTHTRLFHVENRLFNGLFALLFWPALFAPVRGAFFNPFQAGPADLYRPGFAEARRELINAGFAALANGDYRRLVLERHRQKQGISCALVHWPGLPLELVELALAVIPAAHLEAVFRHLLLDLSHHRRGMPDLIALNTKTGSYRLIEVKGPGDRLQDHQRLWIEAMRAHGLPVSVCEVRWQA</sequence>
<dbReference type="RefSeq" id="WP_306761042.1">
    <property type="nucleotide sequence ID" value="NZ_CP118224.1"/>
</dbReference>
<dbReference type="InterPro" id="IPR014883">
    <property type="entry name" value="VRR_NUC"/>
</dbReference>
<evidence type="ECO:0000256" key="2">
    <source>
        <dbReference type="ARBA" id="ARBA00001936"/>
    </source>
</evidence>
<keyword evidence="10" id="KW-0464">Manganese</keyword>
<dbReference type="InterPro" id="IPR011856">
    <property type="entry name" value="tRNA_endonuc-like_dom_sf"/>
</dbReference>
<keyword evidence="7" id="KW-0479">Metal-binding</keyword>
<reference evidence="12 13" key="1">
    <citation type="submission" date="2023-02" db="EMBL/GenBank/DDBJ databases">
        <title>Complete genome sequence of a novel bacterium Oceanimonas sp. NTOU-MSR1 isolated from marine coast sediment.</title>
        <authorList>
            <person name="Yang H.-T."/>
            <person name="Chen Y.-L."/>
            <person name="Ho Y.-N."/>
        </authorList>
    </citation>
    <scope>NUCLEOTIDE SEQUENCE [LARGE SCALE GENOMIC DNA]</scope>
    <source>
        <strain evidence="12 13">NTOU-MSR1</strain>
    </source>
</reference>
<keyword evidence="6" id="KW-0540">Nuclease</keyword>
<dbReference type="PANTHER" id="PTHR15749">
    <property type="entry name" value="FANCONI-ASSOCIATED NUCLEASE 1"/>
    <property type="match status" value="1"/>
</dbReference>
<evidence type="ECO:0000256" key="7">
    <source>
        <dbReference type="ARBA" id="ARBA00022723"/>
    </source>
</evidence>
<dbReference type="GO" id="GO:0036297">
    <property type="term" value="P:interstrand cross-link repair"/>
    <property type="evidence" value="ECO:0007669"/>
    <property type="project" value="InterPro"/>
</dbReference>
<keyword evidence="13" id="KW-1185">Reference proteome</keyword>
<dbReference type="GO" id="GO:0003676">
    <property type="term" value="F:nucleic acid binding"/>
    <property type="evidence" value="ECO:0007669"/>
    <property type="project" value="InterPro"/>
</dbReference>
<feature type="domain" description="VRR-NUC" evidence="11">
    <location>
        <begin position="437"/>
        <end position="551"/>
    </location>
</feature>
<evidence type="ECO:0000256" key="9">
    <source>
        <dbReference type="ARBA" id="ARBA00022842"/>
    </source>
</evidence>
<evidence type="ECO:0000256" key="3">
    <source>
        <dbReference type="ARBA" id="ARBA00001946"/>
    </source>
</evidence>
<organism evidence="12 13">
    <name type="scientific">Oceanimonas pelagia</name>
    <dbReference type="NCBI Taxonomy" id="3028314"/>
    <lineage>
        <taxon>Bacteria</taxon>
        <taxon>Pseudomonadati</taxon>
        <taxon>Pseudomonadota</taxon>
        <taxon>Gammaproteobacteria</taxon>
        <taxon>Aeromonadales</taxon>
        <taxon>Aeromonadaceae</taxon>
        <taxon>Oceanimonas</taxon>
    </lineage>
</organism>
<dbReference type="Pfam" id="PF08774">
    <property type="entry name" value="VRR_NUC"/>
    <property type="match status" value="1"/>
</dbReference>
<evidence type="ECO:0000256" key="5">
    <source>
        <dbReference type="ARBA" id="ARBA00012029"/>
    </source>
</evidence>
<dbReference type="AlphaFoldDB" id="A0AA50KL59"/>
<dbReference type="GO" id="GO:0046872">
    <property type="term" value="F:metal ion binding"/>
    <property type="evidence" value="ECO:0007669"/>
    <property type="project" value="UniProtKB-KW"/>
</dbReference>
<dbReference type="InterPro" id="IPR033315">
    <property type="entry name" value="Fan1-like"/>
</dbReference>
<comment type="cofactor">
    <cofactor evidence="2">
        <name>Mn(2+)</name>
        <dbReference type="ChEBI" id="CHEBI:29035"/>
    </cofactor>
</comment>
<name>A0AA50KL59_9GAMM</name>
<dbReference type="KEGG" id="ope:PU634_11960"/>
<proteinExistence type="inferred from homology"/>
<dbReference type="EC" id="3.1.4.1" evidence="5"/>
<accession>A0AA50KL59</accession>
<evidence type="ECO:0000256" key="1">
    <source>
        <dbReference type="ARBA" id="ARBA00000983"/>
    </source>
</evidence>
<gene>
    <name evidence="12" type="ORF">PU634_11960</name>
</gene>
<dbReference type="PANTHER" id="PTHR15749:SF4">
    <property type="entry name" value="FANCONI-ASSOCIATED NUCLEASE 1"/>
    <property type="match status" value="1"/>
</dbReference>
<evidence type="ECO:0000313" key="13">
    <source>
        <dbReference type="Proteomes" id="UP001223802"/>
    </source>
</evidence>
<dbReference type="GO" id="GO:0004528">
    <property type="term" value="F:phosphodiesterase I activity"/>
    <property type="evidence" value="ECO:0007669"/>
    <property type="project" value="UniProtKB-EC"/>
</dbReference>
<dbReference type="InterPro" id="IPR049125">
    <property type="entry name" value="FAN1-like_WH"/>
</dbReference>